<keyword evidence="1" id="KW-0732">Signal</keyword>
<dbReference type="KEGG" id="bmx:BMS_1494"/>
<dbReference type="HOGENOM" id="CLU_1924639_0_0_7"/>
<evidence type="ECO:0000313" key="2">
    <source>
        <dbReference type="EMBL" id="CBW26351.1"/>
    </source>
</evidence>
<dbReference type="AlphaFoldDB" id="E1X0C3"/>
<reference evidence="3" key="1">
    <citation type="journal article" date="2013" name="ISME J.">
        <title>A small predatory core genome in the divergent marine Bacteriovorax marinus SJ and the terrestrial Bdellovibrio bacteriovorus.</title>
        <authorList>
            <person name="Crossman L.C."/>
            <person name="Chen H."/>
            <person name="Cerdeno-Tarraga A.M."/>
            <person name="Brooks K."/>
            <person name="Quail M.A."/>
            <person name="Pineiro S.A."/>
            <person name="Hobley L."/>
            <person name="Sockett R.E."/>
            <person name="Bentley S.D."/>
            <person name="Parkhill J."/>
            <person name="Williams H.N."/>
            <person name="Stine O.C."/>
        </authorList>
    </citation>
    <scope>NUCLEOTIDE SEQUENCE [LARGE SCALE GENOMIC DNA]</scope>
    <source>
        <strain evidence="3">ATCC BAA-682 / DSM 15412 / SJ</strain>
    </source>
</reference>
<accession>E1X0C3</accession>
<evidence type="ECO:0000256" key="1">
    <source>
        <dbReference type="SAM" id="SignalP"/>
    </source>
</evidence>
<sequence length="131" mass="15194">MKVLLVLIGLTFSMQVSAKHILDRCRDAALATGYVYENILSATVDTKKMDKEDQEIFWTLLTDDVFTIVKHYPKSYELGNYFPANSHLKFTFKLLRERDYSTDARLEDKQRNLIHYMSEVSGVKIDCAYAL</sequence>
<feature type="chain" id="PRO_5003154318" evidence="1">
    <location>
        <begin position="19"/>
        <end position="131"/>
    </location>
</feature>
<dbReference type="RefSeq" id="WP_014244134.1">
    <property type="nucleotide sequence ID" value="NC_016620.1"/>
</dbReference>
<name>E1X0C3_HALMS</name>
<dbReference type="STRING" id="862908.BMS_1494"/>
<proteinExistence type="predicted"/>
<gene>
    <name evidence="2" type="ordered locus">BMS_1494</name>
</gene>
<dbReference type="Proteomes" id="UP000008963">
    <property type="component" value="Chromosome"/>
</dbReference>
<keyword evidence="3" id="KW-1185">Reference proteome</keyword>
<organism evidence="2 3">
    <name type="scientific">Halobacteriovorax marinus (strain ATCC BAA-682 / DSM 15412 / SJ)</name>
    <name type="common">Bacteriovorax marinus</name>
    <dbReference type="NCBI Taxonomy" id="862908"/>
    <lineage>
        <taxon>Bacteria</taxon>
        <taxon>Pseudomonadati</taxon>
        <taxon>Bdellovibrionota</taxon>
        <taxon>Bacteriovoracia</taxon>
        <taxon>Bacteriovoracales</taxon>
        <taxon>Halobacteriovoraceae</taxon>
        <taxon>Halobacteriovorax</taxon>
    </lineage>
</organism>
<feature type="signal peptide" evidence="1">
    <location>
        <begin position="1"/>
        <end position="18"/>
    </location>
</feature>
<dbReference type="PATRIC" id="fig|862908.3.peg.1423"/>
<evidence type="ECO:0000313" key="3">
    <source>
        <dbReference type="Proteomes" id="UP000008963"/>
    </source>
</evidence>
<protein>
    <submittedName>
        <fullName evidence="2">Exported protein</fullName>
    </submittedName>
</protein>
<dbReference type="EMBL" id="FQ312005">
    <property type="protein sequence ID" value="CBW26351.1"/>
    <property type="molecule type" value="Genomic_DNA"/>
</dbReference>